<reference evidence="1 2" key="1">
    <citation type="journal article" date="2021" name="Elife">
        <title>Chloroplast acquisition without the gene transfer in kleptoplastic sea slugs, Plakobranchus ocellatus.</title>
        <authorList>
            <person name="Maeda T."/>
            <person name="Takahashi S."/>
            <person name="Yoshida T."/>
            <person name="Shimamura S."/>
            <person name="Takaki Y."/>
            <person name="Nagai Y."/>
            <person name="Toyoda A."/>
            <person name="Suzuki Y."/>
            <person name="Arimoto A."/>
            <person name="Ishii H."/>
            <person name="Satoh N."/>
            <person name="Nishiyama T."/>
            <person name="Hasebe M."/>
            <person name="Maruyama T."/>
            <person name="Minagawa J."/>
            <person name="Obokata J."/>
            <person name="Shigenobu S."/>
        </authorList>
    </citation>
    <scope>NUCLEOTIDE SEQUENCE [LARGE SCALE GENOMIC DNA]</scope>
</reference>
<sequence>MKRLRLVSRLLGGSPRNTRNTAAAVLRASRITVWPHVRPNLAPSTLLCPFAPNLAPPVFKLVDHNFYKESQETTTEDNKIFSNSM</sequence>
<dbReference type="AlphaFoldDB" id="A0AAV3ZY75"/>
<dbReference type="Proteomes" id="UP000735302">
    <property type="component" value="Unassembled WGS sequence"/>
</dbReference>
<comment type="caution">
    <text evidence="1">The sequence shown here is derived from an EMBL/GenBank/DDBJ whole genome shotgun (WGS) entry which is preliminary data.</text>
</comment>
<evidence type="ECO:0000313" key="1">
    <source>
        <dbReference type="EMBL" id="GFN99402.1"/>
    </source>
</evidence>
<evidence type="ECO:0000313" key="2">
    <source>
        <dbReference type="Proteomes" id="UP000735302"/>
    </source>
</evidence>
<accession>A0AAV3ZY75</accession>
<dbReference type="EMBL" id="BLXT01003003">
    <property type="protein sequence ID" value="GFN99402.1"/>
    <property type="molecule type" value="Genomic_DNA"/>
</dbReference>
<organism evidence="1 2">
    <name type="scientific">Plakobranchus ocellatus</name>
    <dbReference type="NCBI Taxonomy" id="259542"/>
    <lineage>
        <taxon>Eukaryota</taxon>
        <taxon>Metazoa</taxon>
        <taxon>Spiralia</taxon>
        <taxon>Lophotrochozoa</taxon>
        <taxon>Mollusca</taxon>
        <taxon>Gastropoda</taxon>
        <taxon>Heterobranchia</taxon>
        <taxon>Euthyneura</taxon>
        <taxon>Panpulmonata</taxon>
        <taxon>Sacoglossa</taxon>
        <taxon>Placobranchoidea</taxon>
        <taxon>Plakobranchidae</taxon>
        <taxon>Plakobranchus</taxon>
    </lineage>
</organism>
<keyword evidence="2" id="KW-1185">Reference proteome</keyword>
<proteinExistence type="predicted"/>
<protein>
    <submittedName>
        <fullName evidence="1">Uncharacterized protein</fullName>
    </submittedName>
</protein>
<name>A0AAV3ZY75_9GAST</name>
<gene>
    <name evidence="1" type="ORF">PoB_002590800</name>
</gene>